<dbReference type="KEGG" id="aaf:AURANDRAFT_62025"/>
<dbReference type="EMBL" id="GL833123">
    <property type="protein sequence ID" value="EGB11135.1"/>
    <property type="molecule type" value="Genomic_DNA"/>
</dbReference>
<accession>F0Y241</accession>
<dbReference type="GO" id="GO:0004062">
    <property type="term" value="F:aryl sulfotransferase activity"/>
    <property type="evidence" value="ECO:0007669"/>
    <property type="project" value="InterPro"/>
</dbReference>
<name>F0Y241_AURAN</name>
<keyword evidence="2" id="KW-1133">Transmembrane helix</keyword>
<dbReference type="GeneID" id="20223698"/>
<keyword evidence="2" id="KW-0472">Membrane</keyword>
<evidence type="ECO:0000256" key="2">
    <source>
        <dbReference type="SAM" id="Phobius"/>
    </source>
</evidence>
<feature type="transmembrane region" description="Helical" evidence="2">
    <location>
        <begin position="766"/>
        <end position="787"/>
    </location>
</feature>
<evidence type="ECO:0000313" key="4">
    <source>
        <dbReference type="Proteomes" id="UP000002729"/>
    </source>
</evidence>
<evidence type="ECO:0000313" key="3">
    <source>
        <dbReference type="EMBL" id="EGB11135.1"/>
    </source>
</evidence>
<dbReference type="RefSeq" id="XP_009034682.1">
    <property type="nucleotide sequence ID" value="XM_009036434.1"/>
</dbReference>
<reference evidence="3 4" key="1">
    <citation type="journal article" date="2011" name="Proc. Natl. Acad. Sci. U.S.A.">
        <title>Niche of harmful alga Aureococcus anophagefferens revealed through ecogenomics.</title>
        <authorList>
            <person name="Gobler C.J."/>
            <person name="Berry D.L."/>
            <person name="Dyhrman S.T."/>
            <person name="Wilhelm S.W."/>
            <person name="Salamov A."/>
            <person name="Lobanov A.V."/>
            <person name="Zhang Y."/>
            <person name="Collier J.L."/>
            <person name="Wurch L.L."/>
            <person name="Kustka A.B."/>
            <person name="Dill B.D."/>
            <person name="Shah M."/>
            <person name="VerBerkmoes N.C."/>
            <person name="Kuo A."/>
            <person name="Terry A."/>
            <person name="Pangilinan J."/>
            <person name="Lindquist E.A."/>
            <person name="Lucas S."/>
            <person name="Paulsen I.T."/>
            <person name="Hattenrath-Lehmann T.K."/>
            <person name="Talmage S.C."/>
            <person name="Walker E.A."/>
            <person name="Koch F."/>
            <person name="Burson A.M."/>
            <person name="Marcoval M.A."/>
            <person name="Tang Y.Z."/>
            <person name="Lecleir G.R."/>
            <person name="Coyne K.J."/>
            <person name="Berg G.M."/>
            <person name="Bertrand E.M."/>
            <person name="Saito M.A."/>
            <person name="Gladyshev V.N."/>
            <person name="Grigoriev I.V."/>
        </authorList>
    </citation>
    <scope>NUCLEOTIDE SEQUENCE [LARGE SCALE GENOMIC DNA]</scope>
    <source>
        <strain evidence="4">CCMP 1984</strain>
    </source>
</reference>
<keyword evidence="4" id="KW-1185">Reference proteome</keyword>
<dbReference type="Pfam" id="PF05935">
    <property type="entry name" value="Arylsulfotrans"/>
    <property type="match status" value="1"/>
</dbReference>
<feature type="transmembrane region" description="Helical" evidence="2">
    <location>
        <begin position="735"/>
        <end position="754"/>
    </location>
</feature>
<dbReference type="Proteomes" id="UP000002729">
    <property type="component" value="Unassembled WGS sequence"/>
</dbReference>
<feature type="region of interest" description="Disordered" evidence="1">
    <location>
        <begin position="1"/>
        <end position="21"/>
    </location>
</feature>
<dbReference type="InParanoid" id="F0Y241"/>
<keyword evidence="2" id="KW-0812">Transmembrane</keyword>
<gene>
    <name evidence="3" type="ORF">AURANDRAFT_62025</name>
</gene>
<evidence type="ECO:0000256" key="1">
    <source>
        <dbReference type="SAM" id="MobiDB-lite"/>
    </source>
</evidence>
<dbReference type="OrthoDB" id="5427350at2759"/>
<sequence>MEAAGLLSPGGRSREPAIRGLMATDAPRQREVVSTKRRWYEQPSSIMVATIAAIMVFGAVIGSDGENLLSGAPAGGRAPERLAVGTAWKGNGTTRTITMEEMLEVDSVRTWLDNIGVVWDDLDDREKMKFLPSRMTVYVDLEGIEDGGTGASGGYVAFNVANNQGSNASKYFSSFLIVMDYASGDIELMLPTFDAQSYPGLAGGDMNTTFCALKFKDPDTMLLGGNIQQTEYGGSYTLRWQDKDLDFEMLPGGKRTSHNCHDIQWSFDKKSYWIPAGGGLGNSINAMDAATGERVEDIGFFDITQDINHLQLVEHDTRGYLSSRLTSAVLRVNITTGGVDWIAGGESGTLTVENLDGTIYTPGSSELPFYGQHNAEYFGENEIFMVDNQYDESSPSFFRVYEVDEAAMTMRETWNYAYSTYPFGNMPFYGDLDRLPTSNVLTTFWPGSLQNLTEGSINAEFYVSEIDRSDGDKVVWEAAVYGLNSNDCEKTGGVSACARNSWGGWRAYSAERVYLHPLVFDATCRVDKANNTVLRFSTVNSIKQNDPTKASFRLEEQGEAGRAKVFSGDFTFVPHWRTTEVIQTLATSSLEGSLFSLTVTNEWDAFKTTDVQCIKADPAPEATGAAFTPAVPSTPQAAIHSAPPMAMRIPVVVTGLWLCFLGLLAAISSGIPNWAQLDYSIEFAGNSMSLDWTGGLYKANMHQERSGVFFGSEKKDDDYTITKGDDDDVFEVNRASTTLLALVLFPGGLVYAALGALGKTLKPVEIAVGLAAVIFGIFGLIGGGYWYKQMDVDDDTFDDDDKGWARSPCTAGCELELFVGATAATSQWNSNCRGREARGAAVTMTVATTW</sequence>
<dbReference type="InterPro" id="IPR010262">
    <property type="entry name" value="Arylsulfotransferase_bact"/>
</dbReference>
<protein>
    <submittedName>
        <fullName evidence="3">Uncharacterized protein</fullName>
    </submittedName>
</protein>
<organism evidence="4">
    <name type="scientific">Aureococcus anophagefferens</name>
    <name type="common">Harmful bloom alga</name>
    <dbReference type="NCBI Taxonomy" id="44056"/>
    <lineage>
        <taxon>Eukaryota</taxon>
        <taxon>Sar</taxon>
        <taxon>Stramenopiles</taxon>
        <taxon>Ochrophyta</taxon>
        <taxon>Pelagophyceae</taxon>
        <taxon>Pelagomonadales</taxon>
        <taxon>Pelagomonadaceae</taxon>
        <taxon>Aureococcus</taxon>
    </lineage>
</organism>
<proteinExistence type="predicted"/>
<dbReference type="AlphaFoldDB" id="F0Y241"/>
<feature type="transmembrane region" description="Helical" evidence="2">
    <location>
        <begin position="649"/>
        <end position="671"/>
    </location>
</feature>